<dbReference type="KEGG" id="dda:Dd703_3420"/>
<sequence length="175" mass="19558">MSELHTVADYLAKQATSVHSKGGPSLLLAGAFGRTAYNRYYYACYLDIRMFVAEINSKWGSLNHSEVPDFLIGAVNNRISQELTKCERGGMITKGELLSKKSLVHTSLNNMASVMSKAYTIRCTVDYEPDVNIEFDKNTFLIDQVPVASAKDWLKTITIEKVKVIKVMKEIGLVQ</sequence>
<proteinExistence type="predicted"/>
<keyword evidence="2" id="KW-1185">Reference proteome</keyword>
<evidence type="ECO:0000313" key="2">
    <source>
        <dbReference type="Proteomes" id="UP000002734"/>
    </source>
</evidence>
<dbReference type="HOGENOM" id="CLU_1480976_0_0_6"/>
<name>C6C384_MUSP7</name>
<dbReference type="Proteomes" id="UP000002734">
    <property type="component" value="Chromosome"/>
</dbReference>
<dbReference type="AlphaFoldDB" id="C6C384"/>
<dbReference type="Gene3D" id="1.20.120.330">
    <property type="entry name" value="Nucleotidyltransferases domain 2"/>
    <property type="match status" value="1"/>
</dbReference>
<evidence type="ECO:0000313" key="1">
    <source>
        <dbReference type="EMBL" id="ACS87182.1"/>
    </source>
</evidence>
<dbReference type="EMBL" id="CP001654">
    <property type="protein sequence ID" value="ACS87182.1"/>
    <property type="molecule type" value="Genomic_DNA"/>
</dbReference>
<gene>
    <name evidence="1" type="ordered locus">Dd703_3420</name>
</gene>
<organism evidence="1 2">
    <name type="scientific">Musicola paradisiaca (strain Ech703)</name>
    <name type="common">Dickeya paradisiaca</name>
    <name type="synonym">Dickeya dadantii</name>
    <dbReference type="NCBI Taxonomy" id="579405"/>
    <lineage>
        <taxon>Bacteria</taxon>
        <taxon>Pseudomonadati</taxon>
        <taxon>Pseudomonadota</taxon>
        <taxon>Gammaproteobacteria</taxon>
        <taxon>Enterobacterales</taxon>
        <taxon>Pectobacteriaceae</taxon>
        <taxon>Musicola</taxon>
    </lineage>
</organism>
<protein>
    <submittedName>
        <fullName evidence="1">Uncharacterized protein</fullName>
    </submittedName>
</protein>
<accession>C6C384</accession>
<dbReference type="RefSeq" id="WP_015855080.1">
    <property type="nucleotide sequence ID" value="NC_012880.1"/>
</dbReference>
<dbReference type="STRING" id="579405.Dd703_3420"/>
<reference evidence="1" key="1">
    <citation type="submission" date="2009-06" db="EMBL/GenBank/DDBJ databases">
        <title>Complete sequence of Dickeya dadantii Ech703.</title>
        <authorList>
            <consortium name="US DOE Joint Genome Institute"/>
            <person name="Lucas S."/>
            <person name="Copeland A."/>
            <person name="Lapidus A."/>
            <person name="Glavina del Rio T."/>
            <person name="Dalin E."/>
            <person name="Tice H."/>
            <person name="Bruce D."/>
            <person name="Goodwin L."/>
            <person name="Pitluck S."/>
            <person name="Chertkov O."/>
            <person name="Brettin T."/>
            <person name="Detter J.C."/>
            <person name="Han C."/>
            <person name="Larimer F."/>
            <person name="Land M."/>
            <person name="Hauser L."/>
            <person name="Kyrpides N."/>
            <person name="Mikhailova N."/>
            <person name="Balakrishnan V."/>
            <person name="Glasner J."/>
            <person name="Perna N.T."/>
        </authorList>
    </citation>
    <scope>NUCLEOTIDE SEQUENCE [LARGE SCALE GENOMIC DNA]</scope>
    <source>
        <strain evidence="1">Ech703</strain>
    </source>
</reference>